<dbReference type="PANTHER" id="PTHR34220">
    <property type="entry name" value="SENSOR HISTIDINE KINASE YPDA"/>
    <property type="match status" value="1"/>
</dbReference>
<dbReference type="Pfam" id="PF06580">
    <property type="entry name" value="His_kinase"/>
    <property type="match status" value="1"/>
</dbReference>
<dbReference type="Gene3D" id="6.10.340.10">
    <property type="match status" value="1"/>
</dbReference>
<dbReference type="Pfam" id="PF02518">
    <property type="entry name" value="HATPase_c"/>
    <property type="match status" value="1"/>
</dbReference>
<feature type="transmembrane region" description="Helical" evidence="7">
    <location>
        <begin position="285"/>
        <end position="303"/>
    </location>
</feature>
<evidence type="ECO:0000256" key="4">
    <source>
        <dbReference type="ARBA" id="ARBA00022679"/>
    </source>
</evidence>
<organism evidence="9">
    <name type="scientific">Paenibacillus ihbetae</name>
    <dbReference type="NCBI Taxonomy" id="1870820"/>
    <lineage>
        <taxon>Bacteria</taxon>
        <taxon>Bacillati</taxon>
        <taxon>Bacillota</taxon>
        <taxon>Bacilli</taxon>
        <taxon>Bacillales</taxon>
        <taxon>Paenibacillaceae</taxon>
        <taxon>Paenibacillus</taxon>
    </lineage>
</organism>
<dbReference type="RefSeq" id="WP_099476471.1">
    <property type="nucleotide sequence ID" value="NZ_CP016809.1"/>
</dbReference>
<dbReference type="SUPFAM" id="SSF55874">
    <property type="entry name" value="ATPase domain of HSP90 chaperone/DNA topoisomerase II/histidine kinase"/>
    <property type="match status" value="1"/>
</dbReference>
<dbReference type="KEGG" id="pib:BBD41_01390"/>
<protein>
    <recommendedName>
        <fullName evidence="8">HAMP domain-containing protein</fullName>
    </recommendedName>
</protein>
<dbReference type="InterPro" id="IPR010559">
    <property type="entry name" value="Sig_transdc_His_kin_internal"/>
</dbReference>
<keyword evidence="7" id="KW-1133">Transmembrane helix</keyword>
<evidence type="ECO:0000313" key="9">
    <source>
        <dbReference type="EMBL" id="ANY71343.1"/>
    </source>
</evidence>
<dbReference type="EMBL" id="CP016809">
    <property type="protein sequence ID" value="ANY71343.1"/>
    <property type="molecule type" value="Genomic_DNA"/>
</dbReference>
<keyword evidence="6 7" id="KW-0472">Membrane</keyword>
<evidence type="ECO:0000256" key="7">
    <source>
        <dbReference type="SAM" id="Phobius"/>
    </source>
</evidence>
<feature type="domain" description="HAMP" evidence="8">
    <location>
        <begin position="305"/>
        <end position="359"/>
    </location>
</feature>
<dbReference type="AlphaFoldDB" id="A0A1B2DUF3"/>
<evidence type="ECO:0000259" key="8">
    <source>
        <dbReference type="PROSITE" id="PS50885"/>
    </source>
</evidence>
<sequence length="594" mass="68384">MFSHIKAIPWNSIRVKLVLGLLGVAIPLIALLIYMSYYSVNVIHNQVAVSNKNMISIQMRQIDNQLSEIERHLVNLSRSEVSVLTMKDAVPDNTYMMAKSDVSRKLSSDLSVYPYIDGLFVYSLPRHDFVEAYKGPMNYNGLLKMREYLQESSTNQDRFYGMEANWQLQVIEGTYYAIKVLRDDHISIGSWVSLKTLMSPLSVLNTGETGAMLFVDDQGKPLYSTKPLQDEALDFTHGFNSYYMSGKDKDYLIVGETSKKAELSMVAVIPDKLTLENLPYLKKTAAFLSAFAILLLPVSLWFLRKVLLRPLQKIVQLMRRIGEGNFNLRIEKMPSAPEEFQLVYRTFDQMVSQIEKLKIDVYEEQLSKQRAELKQLQLQINPHFFMNSLNILYHLAQVKRYELIQEMTLCLVQYFRYMFQSNNQSLVLFKDELQHTRNYLRIQQLRLPYQFESEIHVPEYLLETPVPPLMLQTIVENTIKHAVRADVRTTLVIEAFLDDLAEEPVICLTVRDTGEGFTDEVLEAVRSGQAAEAGREHIGLWNVRERLRLQYGNRARMDCYNDDPHGAVVELVIPVSPVQDGKELSDDASFTDRG</sequence>
<keyword evidence="7" id="KW-0812">Transmembrane</keyword>
<keyword evidence="5" id="KW-0418">Kinase</keyword>
<dbReference type="GO" id="GO:0000155">
    <property type="term" value="F:phosphorelay sensor kinase activity"/>
    <property type="evidence" value="ECO:0007669"/>
    <property type="project" value="InterPro"/>
</dbReference>
<keyword evidence="3" id="KW-0597">Phosphoprotein</keyword>
<keyword evidence="2" id="KW-1003">Cell membrane</keyword>
<evidence type="ECO:0000256" key="2">
    <source>
        <dbReference type="ARBA" id="ARBA00022475"/>
    </source>
</evidence>
<dbReference type="SMART" id="SM00304">
    <property type="entry name" value="HAMP"/>
    <property type="match status" value="1"/>
</dbReference>
<dbReference type="PROSITE" id="PS50885">
    <property type="entry name" value="HAMP"/>
    <property type="match status" value="1"/>
</dbReference>
<dbReference type="InterPro" id="IPR036890">
    <property type="entry name" value="HATPase_C_sf"/>
</dbReference>
<dbReference type="InterPro" id="IPR050640">
    <property type="entry name" value="Bact_2-comp_sensor_kinase"/>
</dbReference>
<dbReference type="InterPro" id="IPR003660">
    <property type="entry name" value="HAMP_dom"/>
</dbReference>
<dbReference type="GO" id="GO:0005886">
    <property type="term" value="C:plasma membrane"/>
    <property type="evidence" value="ECO:0007669"/>
    <property type="project" value="UniProtKB-SubCell"/>
</dbReference>
<dbReference type="SUPFAM" id="SSF158472">
    <property type="entry name" value="HAMP domain-like"/>
    <property type="match status" value="1"/>
</dbReference>
<evidence type="ECO:0000256" key="6">
    <source>
        <dbReference type="ARBA" id="ARBA00023136"/>
    </source>
</evidence>
<dbReference type="PANTHER" id="PTHR34220:SF7">
    <property type="entry name" value="SENSOR HISTIDINE KINASE YPDA"/>
    <property type="match status" value="1"/>
</dbReference>
<feature type="transmembrane region" description="Helical" evidence="7">
    <location>
        <begin position="17"/>
        <end position="37"/>
    </location>
</feature>
<evidence type="ECO:0000256" key="3">
    <source>
        <dbReference type="ARBA" id="ARBA00022553"/>
    </source>
</evidence>
<evidence type="ECO:0000256" key="5">
    <source>
        <dbReference type="ARBA" id="ARBA00022777"/>
    </source>
</evidence>
<reference evidence="9" key="1">
    <citation type="submission" date="2016-08" db="EMBL/GenBank/DDBJ databases">
        <title>Complete Genome Seqeunce of Paenibacillus sp. nov. IHBB 9852 from high altitute lake of Indian trans-Himalayas.</title>
        <authorList>
            <person name="Kiran S."/>
            <person name="Swarnkar M.K."/>
            <person name="Rana A."/>
            <person name="Tewari R."/>
            <person name="Gulati A."/>
        </authorList>
    </citation>
    <scope>NUCLEOTIDE SEQUENCE [LARGE SCALE GENOMIC DNA]</scope>
    <source>
        <strain evidence="9">IHBB 9852</strain>
    </source>
</reference>
<evidence type="ECO:0000256" key="1">
    <source>
        <dbReference type="ARBA" id="ARBA00004651"/>
    </source>
</evidence>
<keyword evidence="4" id="KW-0808">Transferase</keyword>
<dbReference type="InterPro" id="IPR003594">
    <property type="entry name" value="HATPase_dom"/>
</dbReference>
<comment type="subcellular location">
    <subcellularLocation>
        <location evidence="1">Cell membrane</location>
        <topology evidence="1">Multi-pass membrane protein</topology>
    </subcellularLocation>
</comment>
<dbReference type="Pfam" id="PF00672">
    <property type="entry name" value="HAMP"/>
    <property type="match status" value="1"/>
</dbReference>
<proteinExistence type="predicted"/>
<accession>A0A1B2DUF3</accession>
<dbReference type="Gene3D" id="3.30.565.10">
    <property type="entry name" value="Histidine kinase-like ATPase, C-terminal domain"/>
    <property type="match status" value="1"/>
</dbReference>
<name>A0A1B2DUF3_9BACL</name>
<dbReference type="CDD" id="cd06225">
    <property type="entry name" value="HAMP"/>
    <property type="match status" value="1"/>
</dbReference>
<gene>
    <name evidence="9" type="ORF">BBD41_01390</name>
</gene>